<gene>
    <name evidence="1" type="ORF">ABCQ75_03020</name>
</gene>
<evidence type="ECO:0000313" key="2">
    <source>
        <dbReference type="Proteomes" id="UP001422074"/>
    </source>
</evidence>
<protein>
    <recommendedName>
        <fullName evidence="3">Fis family transcriptional regulator</fullName>
    </recommendedName>
</protein>
<organism evidence="1 2">
    <name type="scientific">Sinomonas halotolerans</name>
    <dbReference type="NCBI Taxonomy" id="1644133"/>
    <lineage>
        <taxon>Bacteria</taxon>
        <taxon>Bacillati</taxon>
        <taxon>Actinomycetota</taxon>
        <taxon>Actinomycetes</taxon>
        <taxon>Micrococcales</taxon>
        <taxon>Micrococcaceae</taxon>
        <taxon>Sinomonas</taxon>
    </lineage>
</organism>
<dbReference type="EMBL" id="JBDFRB010000002">
    <property type="protein sequence ID" value="MEN2743511.1"/>
    <property type="molecule type" value="Genomic_DNA"/>
</dbReference>
<evidence type="ECO:0008006" key="3">
    <source>
        <dbReference type="Google" id="ProtNLM"/>
    </source>
</evidence>
<dbReference type="Proteomes" id="UP001422074">
    <property type="component" value="Unassembled WGS sequence"/>
</dbReference>
<keyword evidence="2" id="KW-1185">Reference proteome</keyword>
<evidence type="ECO:0000313" key="1">
    <source>
        <dbReference type="EMBL" id="MEN2743511.1"/>
    </source>
</evidence>
<sequence length="183" mass="19450">MRWESLFEDFEAQLASAARLDAESEVSERVRAEQGALGMAERLRGHGQRPVDLLLRGGVRLRGRLAQLAEAWLVLEEGPQSALVPLAGIVTVSGLGRAAREEGSAVRRKLSLASGLRALARDRALVTCVVDAGRGEPLLVAGTLDTVGRDYAEVANRSDEWGRGPAGTVVVPFAALIAVRSGM</sequence>
<accession>A0ABU9WWF3</accession>
<name>A0ABU9WWF3_9MICC</name>
<comment type="caution">
    <text evidence="1">The sequence shown here is derived from an EMBL/GenBank/DDBJ whole genome shotgun (WGS) entry which is preliminary data.</text>
</comment>
<proteinExistence type="predicted"/>
<dbReference type="RefSeq" id="WP_345883038.1">
    <property type="nucleotide sequence ID" value="NZ_JBDFRB010000002.1"/>
</dbReference>
<reference evidence="1 2" key="1">
    <citation type="submission" date="2024-05" db="EMBL/GenBank/DDBJ databases">
        <title>Sinomonas sp. nov., isolated from a waste landfill.</title>
        <authorList>
            <person name="Zhao Y."/>
        </authorList>
    </citation>
    <scope>NUCLEOTIDE SEQUENCE [LARGE SCALE GENOMIC DNA]</scope>
    <source>
        <strain evidence="1 2">CCTCC AB2014300</strain>
    </source>
</reference>